<dbReference type="OrthoDB" id="1606438at2759"/>
<evidence type="ECO:0000313" key="2">
    <source>
        <dbReference type="EMBL" id="VDM81309.1"/>
    </source>
</evidence>
<accession>A0A3P7JMV2</accession>
<dbReference type="SUPFAM" id="SSF46785">
    <property type="entry name" value="Winged helix' DNA-binding domain"/>
    <property type="match status" value="1"/>
</dbReference>
<proteinExistence type="predicted"/>
<dbReference type="InterPro" id="IPR036390">
    <property type="entry name" value="WH_DNA-bd_sf"/>
</dbReference>
<dbReference type="Proteomes" id="UP000270094">
    <property type="component" value="Unassembled WGS sequence"/>
</dbReference>
<dbReference type="Gene3D" id="1.10.10.10">
    <property type="entry name" value="Winged helix-like DNA-binding domain superfamily/Winged helix DNA-binding domain"/>
    <property type="match status" value="1"/>
</dbReference>
<keyword evidence="3" id="KW-1185">Reference proteome</keyword>
<dbReference type="InterPro" id="IPR048711">
    <property type="entry name" value="WHD_Rv2258c"/>
</dbReference>
<dbReference type="Pfam" id="PF21320">
    <property type="entry name" value="WHD_Rv2258c"/>
    <property type="match status" value="1"/>
</dbReference>
<dbReference type="EMBL" id="UYYB01112268">
    <property type="protein sequence ID" value="VDM81309.1"/>
    <property type="molecule type" value="Genomic_DNA"/>
</dbReference>
<dbReference type="InterPro" id="IPR036388">
    <property type="entry name" value="WH-like_DNA-bd_sf"/>
</dbReference>
<reference evidence="2 3" key="1">
    <citation type="submission" date="2018-11" db="EMBL/GenBank/DDBJ databases">
        <authorList>
            <consortium name="Pathogen Informatics"/>
        </authorList>
    </citation>
    <scope>NUCLEOTIDE SEQUENCE [LARGE SCALE GENOMIC DNA]</scope>
</reference>
<evidence type="ECO:0000259" key="1">
    <source>
        <dbReference type="Pfam" id="PF21320"/>
    </source>
</evidence>
<organism evidence="2 3">
    <name type="scientific">Strongylus vulgaris</name>
    <name type="common">Blood worm</name>
    <dbReference type="NCBI Taxonomy" id="40348"/>
    <lineage>
        <taxon>Eukaryota</taxon>
        <taxon>Metazoa</taxon>
        <taxon>Ecdysozoa</taxon>
        <taxon>Nematoda</taxon>
        <taxon>Chromadorea</taxon>
        <taxon>Rhabditida</taxon>
        <taxon>Rhabditina</taxon>
        <taxon>Rhabditomorpha</taxon>
        <taxon>Strongyloidea</taxon>
        <taxon>Strongylidae</taxon>
        <taxon>Strongylus</taxon>
    </lineage>
</organism>
<protein>
    <recommendedName>
        <fullName evidence="1">S-adenosylmethionine-dependent methyltransferase Rv2258c-like winged HTH domain-containing protein</fullName>
    </recommendedName>
</protein>
<dbReference type="AlphaFoldDB" id="A0A3P7JMV2"/>
<gene>
    <name evidence="2" type="ORF">SVUK_LOCUS16307</name>
</gene>
<dbReference type="PANTHER" id="PTHR45581:SF3">
    <property type="entry name" value="METHYLTRANSFERASE DOMAIN-CONTAINING PROTEIN"/>
    <property type="match status" value="1"/>
</dbReference>
<evidence type="ECO:0000313" key="3">
    <source>
        <dbReference type="Proteomes" id="UP000270094"/>
    </source>
</evidence>
<name>A0A3P7JMV2_STRVU</name>
<dbReference type="PANTHER" id="PTHR45581">
    <property type="entry name" value="PROTEIN CBG10435"/>
    <property type="match status" value="1"/>
</dbReference>
<sequence>MISACIALGNRLHLFEALAKVGSEEKPASALDVADESGCKERYVREWLSVMATADIISVTEDEKFFIKNEHLAVICTLQYVLVALREASVEFRT</sequence>
<feature type="domain" description="S-adenosylmethionine-dependent methyltransferase Rv2258c-like winged HTH" evidence="1">
    <location>
        <begin position="3"/>
        <end position="74"/>
    </location>
</feature>